<proteinExistence type="predicted"/>
<keyword evidence="1" id="KW-0472">Membrane</keyword>
<evidence type="ECO:0000313" key="3">
    <source>
        <dbReference type="Proteomes" id="UP001501005"/>
    </source>
</evidence>
<organism evidence="2 3">
    <name type="scientific">Streptomyces thermoalcalitolerans</name>
    <dbReference type="NCBI Taxonomy" id="65605"/>
    <lineage>
        <taxon>Bacteria</taxon>
        <taxon>Bacillati</taxon>
        <taxon>Actinomycetota</taxon>
        <taxon>Actinomycetes</taxon>
        <taxon>Kitasatosporales</taxon>
        <taxon>Streptomycetaceae</taxon>
        <taxon>Streptomyces</taxon>
    </lineage>
</organism>
<comment type="caution">
    <text evidence="2">The sequence shown here is derived from an EMBL/GenBank/DDBJ whole genome shotgun (WGS) entry which is preliminary data.</text>
</comment>
<keyword evidence="1" id="KW-0812">Transmembrane</keyword>
<keyword evidence="3" id="KW-1185">Reference proteome</keyword>
<name>A0ABP3ZHQ8_9ACTN</name>
<reference evidence="3" key="1">
    <citation type="journal article" date="2019" name="Int. J. Syst. Evol. Microbiol.">
        <title>The Global Catalogue of Microorganisms (GCM) 10K type strain sequencing project: providing services to taxonomists for standard genome sequencing and annotation.</title>
        <authorList>
            <consortium name="The Broad Institute Genomics Platform"/>
            <consortium name="The Broad Institute Genome Sequencing Center for Infectious Disease"/>
            <person name="Wu L."/>
            <person name="Ma J."/>
        </authorList>
    </citation>
    <scope>NUCLEOTIDE SEQUENCE [LARGE SCALE GENOMIC DNA]</scope>
    <source>
        <strain evidence="3">JCM 10673</strain>
    </source>
</reference>
<gene>
    <name evidence="2" type="ORF">GCM10009549_42000</name>
</gene>
<sequence length="185" mass="19898">MLCGRQCVWFHGSSRDPPTVGGSRDGFARYGVRTSVAAKGGQEMRSAVSTDRDRTFIRLRSRVIGILTAAALAAGALTVAVGTPASAATCYGSAKSYKSSLYDNGWFWYGSVYPTTTPNCYDINVKPTNGRIQVRTCFLPTKGNAYCNGWRTIENNTWGTAATDVLDGTKFYLNFSGPSAGLVAY</sequence>
<evidence type="ECO:0000313" key="2">
    <source>
        <dbReference type="EMBL" id="GAA0922357.1"/>
    </source>
</evidence>
<dbReference type="Proteomes" id="UP001501005">
    <property type="component" value="Unassembled WGS sequence"/>
</dbReference>
<accession>A0ABP3ZHQ8</accession>
<evidence type="ECO:0000256" key="1">
    <source>
        <dbReference type="SAM" id="Phobius"/>
    </source>
</evidence>
<feature type="transmembrane region" description="Helical" evidence="1">
    <location>
        <begin position="63"/>
        <end position="83"/>
    </location>
</feature>
<dbReference type="EMBL" id="BAAAHG010000039">
    <property type="protein sequence ID" value="GAA0922357.1"/>
    <property type="molecule type" value="Genomic_DNA"/>
</dbReference>
<keyword evidence="1" id="KW-1133">Transmembrane helix</keyword>
<protein>
    <submittedName>
        <fullName evidence="2">Uncharacterized protein</fullName>
    </submittedName>
</protein>